<keyword evidence="1" id="KW-0732">Signal</keyword>
<dbReference type="Pfam" id="PF20419">
    <property type="entry name" value="DUF6701"/>
    <property type="match status" value="1"/>
</dbReference>
<dbReference type="Proteomes" id="UP000241803">
    <property type="component" value="Unassembled WGS sequence"/>
</dbReference>
<reference evidence="3 4" key="1">
    <citation type="submission" date="2018-03" db="EMBL/GenBank/DDBJ databases">
        <title>Whole genome sequencing of Histamine producing bacteria.</title>
        <authorList>
            <person name="Butler K."/>
        </authorList>
    </citation>
    <scope>NUCLEOTIDE SEQUENCE [LARGE SCALE GENOMIC DNA]</scope>
    <source>
        <strain evidence="3 4">ATCC 19614</strain>
    </source>
</reference>
<name>A0A2T3L3W7_9GAMM</name>
<dbReference type="RefSeq" id="WP_107255391.1">
    <property type="nucleotide sequence ID" value="NZ_PYOC01000011.1"/>
</dbReference>
<protein>
    <recommendedName>
        <fullName evidence="2">DUF6701 domain-containing protein</fullName>
    </recommendedName>
</protein>
<feature type="signal peptide" evidence="1">
    <location>
        <begin position="1"/>
        <end position="30"/>
    </location>
</feature>
<feature type="domain" description="DUF6701" evidence="2">
    <location>
        <begin position="821"/>
        <end position="1479"/>
    </location>
</feature>
<evidence type="ECO:0000313" key="3">
    <source>
        <dbReference type="EMBL" id="PSV43896.1"/>
    </source>
</evidence>
<sequence>MSKYMNIYKLISLRCVFVLFFSLVSVGTQASQCLSNGATVNAKDGFCITANLVSDGSNRIRIEGDYYYHPIWTDDNDYFGYGQGVNETDYLNDGKEHQFQVKFVNDDSYNSRNIYGQLEYSVDGTYISSTFINIRNRVGADKFDPYINVRVLGDSITGTCLAEGSCGSLPIPVPKPEYNENAQFEFGSATCDSSSCSFPLTKDYQYTPIVILMPTIGKQDAGKNGTNPDSDAPASVFLNSIDINAKQVSFDIKRPTIVGKSTNQMVQVDYLVVEPGTADFNGHTVVAGYVDTNKQVYKNGPGKSNDSAWSAGRFSDFGLNNAFSSNPVVLTQVQSANNDKWLTAAIRNQSRTIQVIPKKGLEVSLELSRSRSHSHQYQTERIGYIATLSGGGKVDGYKFNFGKFTTPNATGNKPLELGCSTLHDLGLGDISSVVAKKMERNGAHGGWLRRCRLDGNKASFVVDEDDRDRSHLPEDVGYFTTEKETINICEYLTGPAQTWSEAGNAKLDWTSVIVNAHNGTNIGFPSIDSPPEHNSSCVNGRCIATPDLMVEQPPFINFTPSGDEIIFTGSDVDKLGSGSYESVNIGGNSRVEFTGGEYWIGELSIGGSAIVEVTSDTILNVNKLVISGNARLNHQSIAAGLYIIAHNSNAEVRLEGSSKFNAFVLSENLVHMRGTTEITGAVTAKVLDMQGSPRVIGDISSCKPPLEHDYQIIVTPEQDLSLTCDRQPVEFQVQDENGVPAGNYDGLVNITSSLSTASKAFWYLSEQDGEDSKLDVSLTHAFNVDGNGKVTLWLKSDVVGTIEATGSLSTDSSQVAVGQYGFVPFKFEITDSYLPVVAGKPVGISIKAKACKTASSDEVSVGYDGKRKLKFSTAYSAPKTGDKKVELRVSSATSDWLDDEIELDFDKGIATAELRYLDAGKTALTIYDPQCSLTAGCEILPDSKTLSQYDIGDWTRLEGKQSVWSRPYTFALCNAVEPYIESATGTSESGRAFIASGENFSLKAKPVIWTDDDSGSNNINSEQNATSPVDTSGMCSRSDTPNFYKNDAPTASVALTIPSGDGVKPHSPTKVGSVSGNLTSLPLGNTLIEGSAFTASWDEVGSILLQGDTQASYLGMDINMGYRPVGRFYPASFSLISTESGIRYPDNQSFVYMDQSFETRVKVEAQNAADQATVNYGDFSSSYQVGLEMEAIDSAIEFGPVNRLTDRIDWSGLPKSWEKNWQGAHITVGWSTLMFLRDITSSAIPPQLATTTEDGPYDVALGILLEELSLDEAERIGYPEIDGDMDVVYCNGDADCREPRAAMKFANFNTRYGRMVMDDAAGRSDSNIAIPLRVEFWNGFEFETHQQDNVSLFDGDRYCAQIIAQSETLASDSKTTGKGNVNSGEISSGQFEAVPYQKDGKPVEGYREQVRFWQKLVNSTPQKINNNDKDINCQSGNIGSTPQRWLLYNWRGLGDENPSAVVTFGVYRGNDRIIYRGEKGMNQLLN</sequence>
<keyword evidence="4" id="KW-1185">Reference proteome</keyword>
<proteinExistence type="predicted"/>
<evidence type="ECO:0000313" key="4">
    <source>
        <dbReference type="Proteomes" id="UP000241803"/>
    </source>
</evidence>
<feature type="chain" id="PRO_5015530598" description="DUF6701 domain-containing protein" evidence="1">
    <location>
        <begin position="31"/>
        <end position="1486"/>
    </location>
</feature>
<comment type="caution">
    <text evidence="3">The sequence shown here is derived from an EMBL/GenBank/DDBJ whole genome shotgun (WGS) entry which is preliminary data.</text>
</comment>
<evidence type="ECO:0000259" key="2">
    <source>
        <dbReference type="Pfam" id="PF20419"/>
    </source>
</evidence>
<organism evidence="3 4">
    <name type="scientific">Photobacterium indicum</name>
    <dbReference type="NCBI Taxonomy" id="81447"/>
    <lineage>
        <taxon>Bacteria</taxon>
        <taxon>Pseudomonadati</taxon>
        <taxon>Pseudomonadota</taxon>
        <taxon>Gammaproteobacteria</taxon>
        <taxon>Vibrionales</taxon>
        <taxon>Vibrionaceae</taxon>
        <taxon>Photobacterium</taxon>
    </lineage>
</organism>
<accession>A0A2T3L3W7</accession>
<evidence type="ECO:0000256" key="1">
    <source>
        <dbReference type="SAM" id="SignalP"/>
    </source>
</evidence>
<dbReference type="InterPro" id="IPR046524">
    <property type="entry name" value="DUF6701"/>
</dbReference>
<dbReference type="EMBL" id="PYOC01000011">
    <property type="protein sequence ID" value="PSV43896.1"/>
    <property type="molecule type" value="Genomic_DNA"/>
</dbReference>
<gene>
    <name evidence="3" type="ORF">C9J47_21830</name>
</gene>